<dbReference type="SMART" id="SM00387">
    <property type="entry name" value="HATPase_c"/>
    <property type="match status" value="1"/>
</dbReference>
<dbReference type="InterPro" id="IPR003594">
    <property type="entry name" value="HATPase_dom"/>
</dbReference>
<keyword evidence="4" id="KW-0808">Transferase</keyword>
<dbReference type="InterPro" id="IPR004358">
    <property type="entry name" value="Sig_transdc_His_kin-like_C"/>
</dbReference>
<dbReference type="InterPro" id="IPR003661">
    <property type="entry name" value="HisK_dim/P_dom"/>
</dbReference>
<dbReference type="EC" id="2.7.13.3" evidence="2"/>
<dbReference type="SUPFAM" id="SSF47384">
    <property type="entry name" value="Homodimeric domain of signal transducing histidine kinase"/>
    <property type="match status" value="1"/>
</dbReference>
<gene>
    <name evidence="7" type="ORF">GHC57_14260</name>
</gene>
<dbReference type="Gene3D" id="3.30.565.10">
    <property type="entry name" value="Histidine kinase-like ATPase, C-terminal domain"/>
    <property type="match status" value="1"/>
</dbReference>
<dbReference type="SUPFAM" id="SSF55874">
    <property type="entry name" value="ATPase domain of HSP90 chaperone/DNA topoisomerase II/histidine kinase"/>
    <property type="match status" value="1"/>
</dbReference>
<protein>
    <recommendedName>
        <fullName evidence="2">histidine kinase</fullName>
        <ecNumber evidence="2">2.7.13.3</ecNumber>
    </recommendedName>
</protein>
<dbReference type="PRINTS" id="PR00344">
    <property type="entry name" value="BCTRLSENSOR"/>
</dbReference>
<dbReference type="Pfam" id="PF00512">
    <property type="entry name" value="HisKA"/>
    <property type="match status" value="1"/>
</dbReference>
<keyword evidence="3" id="KW-0597">Phosphoprotein</keyword>
<dbReference type="InterPro" id="IPR036890">
    <property type="entry name" value="HATPase_C_sf"/>
</dbReference>
<reference evidence="7 8" key="1">
    <citation type="submission" date="2019-10" db="EMBL/GenBank/DDBJ databases">
        <title>Draft whole-genome sequence of the purple nonsulfur photosynthetic bacterium Roseospira navarrensis DSM 15114.</title>
        <authorList>
            <person name="Kyndt J.A."/>
            <person name="Meyer T.E."/>
        </authorList>
    </citation>
    <scope>NUCLEOTIDE SEQUENCE [LARGE SCALE GENOMIC DNA]</scope>
    <source>
        <strain evidence="7 8">DSM 15114</strain>
    </source>
</reference>
<comment type="catalytic activity">
    <reaction evidence="1">
        <text>ATP + protein L-histidine = ADP + protein N-phospho-L-histidine.</text>
        <dbReference type="EC" id="2.7.13.3"/>
    </reaction>
</comment>
<name>A0A7X1ZGN2_9PROT</name>
<comment type="caution">
    <text evidence="7">The sequence shown here is derived from an EMBL/GenBank/DDBJ whole genome shotgun (WGS) entry which is preliminary data.</text>
</comment>
<dbReference type="PROSITE" id="PS50109">
    <property type="entry name" value="HIS_KIN"/>
    <property type="match status" value="1"/>
</dbReference>
<dbReference type="SMART" id="SM00388">
    <property type="entry name" value="HisKA"/>
    <property type="match status" value="1"/>
</dbReference>
<evidence type="ECO:0000256" key="2">
    <source>
        <dbReference type="ARBA" id="ARBA00012438"/>
    </source>
</evidence>
<evidence type="ECO:0000256" key="4">
    <source>
        <dbReference type="ARBA" id="ARBA00022679"/>
    </source>
</evidence>
<sequence length="303" mass="32421">MLWHGFITNIDARVDKQQALERYAGELEFTRQKLEEQAGDLIALAERHAATSEMLGHEVATKNRFFGIVAHDLRSPFTSLLGLTELIVRGAETRPRADLRDLATHVRDSARHLHTLLEQLLEWAGLQMGSTAPHPTDVDVGRIAVEILAQYADSAGTKGVHLASRVPADLRVHADPDMLRAVLRNLVANAIKFTSSGDRVWIEAAPAPDGATVTLAVHDTGVGLDPAQSAHLFDVAVKTTAPGTAGERGTGLGLPLCAEMVRLNGGRIEAEPGPDGVGTTLRVTLPARAGSHSSSGTDREKTE</sequence>
<evidence type="ECO:0000256" key="5">
    <source>
        <dbReference type="ARBA" id="ARBA00022777"/>
    </source>
</evidence>
<evidence type="ECO:0000313" key="8">
    <source>
        <dbReference type="Proteomes" id="UP000434582"/>
    </source>
</evidence>
<accession>A0A7X1ZGN2</accession>
<dbReference type="AlphaFoldDB" id="A0A7X1ZGN2"/>
<dbReference type="CDD" id="cd00082">
    <property type="entry name" value="HisKA"/>
    <property type="match status" value="1"/>
</dbReference>
<dbReference type="OrthoDB" id="7326651at2"/>
<keyword evidence="8" id="KW-1185">Reference proteome</keyword>
<keyword evidence="5" id="KW-0418">Kinase</keyword>
<dbReference type="EMBL" id="WIVE01000051">
    <property type="protein sequence ID" value="MQX37684.1"/>
    <property type="molecule type" value="Genomic_DNA"/>
</dbReference>
<dbReference type="Gene3D" id="1.10.287.130">
    <property type="match status" value="1"/>
</dbReference>
<evidence type="ECO:0000259" key="6">
    <source>
        <dbReference type="PROSITE" id="PS50109"/>
    </source>
</evidence>
<dbReference type="GO" id="GO:0000155">
    <property type="term" value="F:phosphorelay sensor kinase activity"/>
    <property type="evidence" value="ECO:0007669"/>
    <property type="project" value="InterPro"/>
</dbReference>
<evidence type="ECO:0000313" key="7">
    <source>
        <dbReference type="EMBL" id="MQX37684.1"/>
    </source>
</evidence>
<evidence type="ECO:0000256" key="1">
    <source>
        <dbReference type="ARBA" id="ARBA00000085"/>
    </source>
</evidence>
<proteinExistence type="predicted"/>
<dbReference type="Pfam" id="PF02518">
    <property type="entry name" value="HATPase_c"/>
    <property type="match status" value="1"/>
</dbReference>
<dbReference type="Proteomes" id="UP000434582">
    <property type="component" value="Unassembled WGS sequence"/>
</dbReference>
<dbReference type="InterPro" id="IPR036097">
    <property type="entry name" value="HisK_dim/P_sf"/>
</dbReference>
<dbReference type="RefSeq" id="WP_153345403.1">
    <property type="nucleotide sequence ID" value="NZ_WIVE01000051.1"/>
</dbReference>
<organism evidence="7 8">
    <name type="scientific">Roseospira navarrensis</name>
    <dbReference type="NCBI Taxonomy" id="140058"/>
    <lineage>
        <taxon>Bacteria</taxon>
        <taxon>Pseudomonadati</taxon>
        <taxon>Pseudomonadota</taxon>
        <taxon>Alphaproteobacteria</taxon>
        <taxon>Rhodospirillales</taxon>
        <taxon>Rhodospirillaceae</taxon>
        <taxon>Roseospira</taxon>
    </lineage>
</organism>
<dbReference type="PANTHER" id="PTHR43047">
    <property type="entry name" value="TWO-COMPONENT HISTIDINE PROTEIN KINASE"/>
    <property type="match status" value="1"/>
</dbReference>
<dbReference type="InterPro" id="IPR005467">
    <property type="entry name" value="His_kinase_dom"/>
</dbReference>
<feature type="domain" description="Histidine kinase" evidence="6">
    <location>
        <begin position="68"/>
        <end position="289"/>
    </location>
</feature>
<evidence type="ECO:0000256" key="3">
    <source>
        <dbReference type="ARBA" id="ARBA00022553"/>
    </source>
</evidence>